<evidence type="ECO:0000313" key="3">
    <source>
        <dbReference type="Proteomes" id="UP001465153"/>
    </source>
</evidence>
<name>A0ABQ0A7H9_9GAMM</name>
<dbReference type="Proteomes" id="UP001465153">
    <property type="component" value="Unassembled WGS sequence"/>
</dbReference>
<gene>
    <name evidence="2" type="ORF">NBRC116591_13600</name>
</gene>
<dbReference type="RefSeq" id="WP_353302154.1">
    <property type="nucleotide sequence ID" value="NZ_BAABWN010000004.1"/>
</dbReference>
<dbReference type="EMBL" id="BAABWN010000004">
    <property type="protein sequence ID" value="GAA6167550.1"/>
    <property type="molecule type" value="Genomic_DNA"/>
</dbReference>
<reference evidence="2 3" key="1">
    <citation type="submission" date="2024-04" db="EMBL/GenBank/DDBJ databases">
        <title>Draft genome sequence of Sessilibacter corallicola NBRC 116591.</title>
        <authorList>
            <person name="Miyakawa T."/>
            <person name="Kusuya Y."/>
            <person name="Miura T."/>
        </authorList>
    </citation>
    <scope>NUCLEOTIDE SEQUENCE [LARGE SCALE GENOMIC DNA]</scope>
    <source>
        <strain evidence="2 3">KU-00831-HH</strain>
    </source>
</reference>
<sequence>MAIKKYTKEEIEKMEDKTDYDRVKNMREEEIRENASSDPDAPLQSKEDLENFRPAKRRGTKNENNKN</sequence>
<protein>
    <submittedName>
        <fullName evidence="2">Uncharacterized protein</fullName>
    </submittedName>
</protein>
<feature type="compositionally biased region" description="Basic and acidic residues" evidence="1">
    <location>
        <begin position="1"/>
        <end position="35"/>
    </location>
</feature>
<organism evidence="2 3">
    <name type="scientific">Sessilibacter corallicola</name>
    <dbReference type="NCBI Taxonomy" id="2904075"/>
    <lineage>
        <taxon>Bacteria</taxon>
        <taxon>Pseudomonadati</taxon>
        <taxon>Pseudomonadota</taxon>
        <taxon>Gammaproteobacteria</taxon>
        <taxon>Cellvibrionales</taxon>
        <taxon>Cellvibrionaceae</taxon>
        <taxon>Sessilibacter</taxon>
    </lineage>
</organism>
<accession>A0ABQ0A7H9</accession>
<evidence type="ECO:0000313" key="2">
    <source>
        <dbReference type="EMBL" id="GAA6167550.1"/>
    </source>
</evidence>
<evidence type="ECO:0000256" key="1">
    <source>
        <dbReference type="SAM" id="MobiDB-lite"/>
    </source>
</evidence>
<feature type="region of interest" description="Disordered" evidence="1">
    <location>
        <begin position="1"/>
        <end position="67"/>
    </location>
</feature>
<keyword evidence="3" id="KW-1185">Reference proteome</keyword>
<proteinExistence type="predicted"/>
<comment type="caution">
    <text evidence="2">The sequence shown here is derived from an EMBL/GenBank/DDBJ whole genome shotgun (WGS) entry which is preliminary data.</text>
</comment>